<feature type="binding site" evidence="5">
    <location>
        <position position="112"/>
    </location>
    <ligand>
        <name>Fe cation</name>
        <dbReference type="ChEBI" id="CHEBI:24875"/>
    </ligand>
</feature>
<evidence type="ECO:0000313" key="7">
    <source>
        <dbReference type="Proteomes" id="UP000179283"/>
    </source>
</evidence>
<dbReference type="NCBIfam" id="TIGR00079">
    <property type="entry name" value="pept_deformyl"/>
    <property type="match status" value="1"/>
</dbReference>
<feature type="binding site" evidence="5">
    <location>
        <position position="158"/>
    </location>
    <ligand>
        <name>Fe cation</name>
        <dbReference type="ChEBI" id="CHEBI:24875"/>
    </ligand>
</feature>
<comment type="function">
    <text evidence="5">Removes the formyl group from the N-terminal Met of newly synthesized proteins. Requires at least a dipeptide for an efficient rate of reaction. N-terminal L-methionine is a prerequisite for activity but the enzyme has broad specificity at other positions.</text>
</comment>
<reference evidence="6 7" key="1">
    <citation type="journal article" date="2016" name="Nat. Commun.">
        <title>Thousands of microbial genomes shed light on interconnected biogeochemical processes in an aquifer system.</title>
        <authorList>
            <person name="Anantharaman K."/>
            <person name="Brown C.T."/>
            <person name="Hug L.A."/>
            <person name="Sharon I."/>
            <person name="Castelle C.J."/>
            <person name="Probst A.J."/>
            <person name="Thomas B.C."/>
            <person name="Singh A."/>
            <person name="Wilkins M.J."/>
            <person name="Karaoz U."/>
            <person name="Brodie E.L."/>
            <person name="Williams K.H."/>
            <person name="Hubbard S.S."/>
            <person name="Banfield J.F."/>
        </authorList>
    </citation>
    <scope>NUCLEOTIDE SEQUENCE [LARGE SCALE GENOMIC DNA]</scope>
</reference>
<dbReference type="EC" id="3.5.1.88" evidence="5"/>
<dbReference type="Gene3D" id="3.90.45.10">
    <property type="entry name" value="Peptide deformylase"/>
    <property type="match status" value="1"/>
</dbReference>
<evidence type="ECO:0000256" key="5">
    <source>
        <dbReference type="HAMAP-Rule" id="MF_00163"/>
    </source>
</evidence>
<comment type="similarity">
    <text evidence="1 5">Belongs to the polypeptide deformylase family.</text>
</comment>
<name>A0A1G2U0F9_9BACT</name>
<keyword evidence="3 5" id="KW-0378">Hydrolase</keyword>
<dbReference type="NCBIfam" id="NF001159">
    <property type="entry name" value="PRK00150.1-3"/>
    <property type="match status" value="1"/>
</dbReference>
<dbReference type="HAMAP" id="MF_00163">
    <property type="entry name" value="Pep_deformylase"/>
    <property type="match status" value="1"/>
</dbReference>
<dbReference type="SUPFAM" id="SSF56420">
    <property type="entry name" value="Peptide deformylase"/>
    <property type="match status" value="1"/>
</dbReference>
<dbReference type="InterPro" id="IPR023635">
    <property type="entry name" value="Peptide_deformylase"/>
</dbReference>
<dbReference type="CDD" id="cd00487">
    <property type="entry name" value="Pep_deformylase"/>
    <property type="match status" value="1"/>
</dbReference>
<feature type="active site" evidence="5">
    <location>
        <position position="155"/>
    </location>
</feature>
<dbReference type="InterPro" id="IPR036821">
    <property type="entry name" value="Peptide_deformylase_sf"/>
</dbReference>
<dbReference type="PRINTS" id="PR01576">
    <property type="entry name" value="PDEFORMYLASE"/>
</dbReference>
<dbReference type="Proteomes" id="UP000179283">
    <property type="component" value="Unassembled WGS sequence"/>
</dbReference>
<dbReference type="GO" id="GO:0042586">
    <property type="term" value="F:peptide deformylase activity"/>
    <property type="evidence" value="ECO:0007669"/>
    <property type="project" value="UniProtKB-UniRule"/>
</dbReference>
<feature type="binding site" evidence="5">
    <location>
        <position position="154"/>
    </location>
    <ligand>
        <name>Fe cation</name>
        <dbReference type="ChEBI" id="CHEBI:24875"/>
    </ligand>
</feature>
<keyword evidence="5" id="KW-0408">Iron</keyword>
<accession>A0A1G2U0F9</accession>
<keyword evidence="2 5" id="KW-0479">Metal-binding</keyword>
<organism evidence="6 7">
    <name type="scientific">Candidatus Zambryskibacteria bacterium RIFCSPLOWO2_01_FULL_43_17</name>
    <dbReference type="NCBI Taxonomy" id="1802760"/>
    <lineage>
        <taxon>Bacteria</taxon>
        <taxon>Candidatus Zambryskiibacteriota</taxon>
    </lineage>
</organism>
<dbReference type="GO" id="GO:0006412">
    <property type="term" value="P:translation"/>
    <property type="evidence" value="ECO:0007669"/>
    <property type="project" value="UniProtKB-UniRule"/>
</dbReference>
<evidence type="ECO:0000313" key="6">
    <source>
        <dbReference type="EMBL" id="OHB03017.1"/>
    </source>
</evidence>
<dbReference type="EMBL" id="MHWD01000027">
    <property type="protein sequence ID" value="OHB03017.1"/>
    <property type="molecule type" value="Genomic_DNA"/>
</dbReference>
<evidence type="ECO:0000256" key="3">
    <source>
        <dbReference type="ARBA" id="ARBA00022801"/>
    </source>
</evidence>
<evidence type="ECO:0000256" key="4">
    <source>
        <dbReference type="ARBA" id="ARBA00022917"/>
    </source>
</evidence>
<dbReference type="GO" id="GO:0046872">
    <property type="term" value="F:metal ion binding"/>
    <property type="evidence" value="ECO:0007669"/>
    <property type="project" value="UniProtKB-KW"/>
</dbReference>
<comment type="catalytic activity">
    <reaction evidence="5">
        <text>N-terminal N-formyl-L-methionyl-[peptide] + H2O = N-terminal L-methionyl-[peptide] + formate</text>
        <dbReference type="Rhea" id="RHEA:24420"/>
        <dbReference type="Rhea" id="RHEA-COMP:10639"/>
        <dbReference type="Rhea" id="RHEA-COMP:10640"/>
        <dbReference type="ChEBI" id="CHEBI:15377"/>
        <dbReference type="ChEBI" id="CHEBI:15740"/>
        <dbReference type="ChEBI" id="CHEBI:49298"/>
        <dbReference type="ChEBI" id="CHEBI:64731"/>
        <dbReference type="EC" id="3.5.1.88"/>
    </reaction>
</comment>
<dbReference type="PANTHER" id="PTHR10458:SF22">
    <property type="entry name" value="PEPTIDE DEFORMYLASE"/>
    <property type="match status" value="1"/>
</dbReference>
<dbReference type="AlphaFoldDB" id="A0A1G2U0F9"/>
<dbReference type="PIRSF" id="PIRSF004749">
    <property type="entry name" value="Pep_def"/>
    <property type="match status" value="1"/>
</dbReference>
<proteinExistence type="inferred from homology"/>
<evidence type="ECO:0000256" key="2">
    <source>
        <dbReference type="ARBA" id="ARBA00022723"/>
    </source>
</evidence>
<comment type="caution">
    <text evidence="6">The sequence shown here is derived from an EMBL/GenBank/DDBJ whole genome shotgun (WGS) entry which is preliminary data.</text>
</comment>
<gene>
    <name evidence="5" type="primary">def</name>
    <name evidence="6" type="ORF">A2920_03015</name>
</gene>
<protein>
    <recommendedName>
        <fullName evidence="5">Peptide deformylase</fullName>
        <shortName evidence="5">PDF</shortName>
        <ecNumber evidence="5">3.5.1.88</ecNumber>
    </recommendedName>
    <alternativeName>
        <fullName evidence="5">Polypeptide deformylase</fullName>
    </alternativeName>
</protein>
<dbReference type="PANTHER" id="PTHR10458">
    <property type="entry name" value="PEPTIDE DEFORMYLASE"/>
    <property type="match status" value="1"/>
</dbReference>
<keyword evidence="4 5" id="KW-0648">Protein biosynthesis</keyword>
<sequence length="184" mass="20399">MVKIVQKDDKVLRQIAQEVLKSDFGTAKLKKVLSDMKKALASQDDGVAIAAPQIGVPLRIFVVSGRVIAYTKGEDVTDQNDALIRAKYPDMVFVNPVITKSSKTKKLMEEGCLSIRYLYGKVKRSDKVSLTALDENGEKISRGASGLMAQIFQHETDHLDGILFTDKATDVKDMPPEMLEKNKQ</sequence>
<dbReference type="FunFam" id="3.90.45.10:FF:000003">
    <property type="entry name" value="Peptide deformylase"/>
    <property type="match status" value="1"/>
</dbReference>
<comment type="cofactor">
    <cofactor evidence="5">
        <name>Fe(2+)</name>
        <dbReference type="ChEBI" id="CHEBI:29033"/>
    </cofactor>
    <text evidence="5">Binds 1 Fe(2+) ion.</text>
</comment>
<evidence type="ECO:0000256" key="1">
    <source>
        <dbReference type="ARBA" id="ARBA00010759"/>
    </source>
</evidence>
<dbReference type="Pfam" id="PF01327">
    <property type="entry name" value="Pep_deformylase"/>
    <property type="match status" value="1"/>
</dbReference>